<comment type="caution">
    <text evidence="2">The sequence shown here is derived from an EMBL/GenBank/DDBJ whole genome shotgun (WGS) entry which is preliminary data.</text>
</comment>
<dbReference type="RefSeq" id="WP_380599409.1">
    <property type="nucleotide sequence ID" value="NZ_JBHSDU010000003.1"/>
</dbReference>
<feature type="chain" id="PRO_5046084951" evidence="1">
    <location>
        <begin position="32"/>
        <end position="554"/>
    </location>
</feature>
<keyword evidence="3" id="KW-1185">Reference proteome</keyword>
<gene>
    <name evidence="2" type="ORF">ACFPN2_19255</name>
</gene>
<keyword evidence="1" id="KW-0732">Signal</keyword>
<dbReference type="Gene3D" id="2.130.10.10">
    <property type="entry name" value="YVTN repeat-like/Quinoprotein amine dehydrogenase"/>
    <property type="match status" value="1"/>
</dbReference>
<dbReference type="InterPro" id="IPR015943">
    <property type="entry name" value="WD40/YVTN_repeat-like_dom_sf"/>
</dbReference>
<name>A0ABV8SVV8_9GAMM</name>
<organism evidence="2 3">
    <name type="scientific">Steroidobacter flavus</name>
    <dbReference type="NCBI Taxonomy" id="1842136"/>
    <lineage>
        <taxon>Bacteria</taxon>
        <taxon>Pseudomonadati</taxon>
        <taxon>Pseudomonadota</taxon>
        <taxon>Gammaproteobacteria</taxon>
        <taxon>Steroidobacterales</taxon>
        <taxon>Steroidobacteraceae</taxon>
        <taxon>Steroidobacter</taxon>
    </lineage>
</organism>
<evidence type="ECO:0000313" key="3">
    <source>
        <dbReference type="Proteomes" id="UP001595904"/>
    </source>
</evidence>
<dbReference type="Proteomes" id="UP001595904">
    <property type="component" value="Unassembled WGS sequence"/>
</dbReference>
<sequence>MLLQRKCLKRMAAALAVGVLCITSGAGAVQAKEQPTAEQAAPGLVVGRLAHNMSWINVYFLRFNSLSAKGGPKNSSVTFEMEPAMSGLGTKQTTFYFAKRLPAGKYQLTGLGSINGAMTTESKLDASIPTFEVTSGGVTDLGLLVVQPTGGGKAVLLPVDDPSPVDELVRTYFPDEVAAASGAVTRWPGVATWAAQPFTYGDTDSGLGMVVDAINAGIEKGNRLKAQARWQEAKTAADYLAIAKTATTMLSEPAVAADGTMYFGSGLGQVQRRAPDGTWSHIDSGLSVEISALSLLPDDTLAIGTEDGRLLRQESAGGKFVPASRFTPTTRVLDLHQWADGTWWVTTRVQQGKDLLTNVHSGKSLAEIDTTTPVKTMSQAEAVSGFVVRPFFATSAGTKTKYFVGIAGVESHTYDSATATWTSLAKKAALQPIANNTGSVLVNMKSDQFSTDEGASWSAFKDPGRAHFVAFFNPTEGLAVRTPTSAFAAPDMEVHATTDGGKTWSLLSTLPKSPCDLRSLRQNDVQKRIFCVFHDGSIHSAGMQGGWVPERIVY</sequence>
<reference evidence="3" key="1">
    <citation type="journal article" date="2019" name="Int. J. Syst. Evol. Microbiol.">
        <title>The Global Catalogue of Microorganisms (GCM) 10K type strain sequencing project: providing services to taxonomists for standard genome sequencing and annotation.</title>
        <authorList>
            <consortium name="The Broad Institute Genomics Platform"/>
            <consortium name="The Broad Institute Genome Sequencing Center for Infectious Disease"/>
            <person name="Wu L."/>
            <person name="Ma J."/>
        </authorList>
    </citation>
    <scope>NUCLEOTIDE SEQUENCE [LARGE SCALE GENOMIC DNA]</scope>
    <source>
        <strain evidence="3">CGMCC 1.10759</strain>
    </source>
</reference>
<evidence type="ECO:0000313" key="2">
    <source>
        <dbReference type="EMBL" id="MFC4311245.1"/>
    </source>
</evidence>
<dbReference type="SUPFAM" id="SSF110296">
    <property type="entry name" value="Oligoxyloglucan reducing end-specific cellobiohydrolase"/>
    <property type="match status" value="1"/>
</dbReference>
<evidence type="ECO:0000256" key="1">
    <source>
        <dbReference type="SAM" id="SignalP"/>
    </source>
</evidence>
<proteinExistence type="predicted"/>
<accession>A0ABV8SVV8</accession>
<dbReference type="EMBL" id="JBHSDU010000003">
    <property type="protein sequence ID" value="MFC4311245.1"/>
    <property type="molecule type" value="Genomic_DNA"/>
</dbReference>
<protein>
    <submittedName>
        <fullName evidence="2">Uncharacterized protein</fullName>
    </submittedName>
</protein>
<feature type="signal peptide" evidence="1">
    <location>
        <begin position="1"/>
        <end position="31"/>
    </location>
</feature>